<gene>
    <name evidence="1" type="ORF">BDV35DRAFT_398343</name>
</gene>
<organism evidence="1">
    <name type="scientific">Aspergillus flavus</name>
    <dbReference type="NCBI Taxonomy" id="5059"/>
    <lineage>
        <taxon>Eukaryota</taxon>
        <taxon>Fungi</taxon>
        <taxon>Dikarya</taxon>
        <taxon>Ascomycota</taxon>
        <taxon>Pezizomycotina</taxon>
        <taxon>Eurotiomycetes</taxon>
        <taxon>Eurotiomycetidae</taxon>
        <taxon>Eurotiales</taxon>
        <taxon>Aspergillaceae</taxon>
        <taxon>Aspergillus</taxon>
        <taxon>Aspergillus subgen. Circumdati</taxon>
    </lineage>
</organism>
<dbReference type="EMBL" id="ML734719">
    <property type="protein sequence ID" value="KAB8240742.1"/>
    <property type="molecule type" value="Genomic_DNA"/>
</dbReference>
<accession>A0A5N6GEE4</accession>
<proteinExistence type="predicted"/>
<dbReference type="Proteomes" id="UP000325434">
    <property type="component" value="Unassembled WGS sequence"/>
</dbReference>
<protein>
    <submittedName>
        <fullName evidence="1">Uncharacterized protein</fullName>
    </submittedName>
</protein>
<reference evidence="1" key="1">
    <citation type="submission" date="2019-04" db="EMBL/GenBank/DDBJ databases">
        <title>Friends and foes A comparative genomics study of 23 Aspergillus species from section Flavi.</title>
        <authorList>
            <consortium name="DOE Joint Genome Institute"/>
            <person name="Kjaerbolling I."/>
            <person name="Vesth T."/>
            <person name="Frisvad J.C."/>
            <person name="Nybo J.L."/>
            <person name="Theobald S."/>
            <person name="Kildgaard S."/>
            <person name="Isbrandt T."/>
            <person name="Kuo A."/>
            <person name="Sato A."/>
            <person name="Lyhne E.K."/>
            <person name="Kogle M.E."/>
            <person name="Wiebenga A."/>
            <person name="Kun R.S."/>
            <person name="Lubbers R.J."/>
            <person name="Makela M.R."/>
            <person name="Barry K."/>
            <person name="Chovatia M."/>
            <person name="Clum A."/>
            <person name="Daum C."/>
            <person name="Haridas S."/>
            <person name="He G."/>
            <person name="LaButti K."/>
            <person name="Lipzen A."/>
            <person name="Mondo S."/>
            <person name="Riley R."/>
            <person name="Salamov A."/>
            <person name="Simmons B.A."/>
            <person name="Magnuson J.K."/>
            <person name="Henrissat B."/>
            <person name="Mortensen U.H."/>
            <person name="Larsen T.O."/>
            <person name="Devries R.P."/>
            <person name="Grigoriev I.V."/>
            <person name="Machida M."/>
            <person name="Baker S.E."/>
            <person name="Andersen M.R."/>
        </authorList>
    </citation>
    <scope>NUCLEOTIDE SEQUENCE [LARGE SCALE GENOMIC DNA]</scope>
    <source>
        <strain evidence="1">CBS 121.62</strain>
    </source>
</reference>
<evidence type="ECO:0000313" key="1">
    <source>
        <dbReference type="EMBL" id="KAB8240742.1"/>
    </source>
</evidence>
<name>A0A5N6GEE4_ASPFL</name>
<dbReference type="AlphaFoldDB" id="A0A5N6GEE4"/>
<sequence>MFDKASLDQVGYLQLYDSHAPTQCPFTDSNICYCDYCLRLFMLGDGWGNWDHQYNSANGYTDYVCSYQPTLPEQQWGGVSKPLIDEGEMPMVRSFNASGNFDPRYPNIRILTVSIAEITEHYLSDGFFSTESRGVRSQEGNYAAHILPALPSILKTISPPPIPQWDGPDIFHPSTTAEEIFEHVKLQLGTSRVGWLEFDYHCLLHPPTNGKWNMIVFLAEDKKLDPDYNTLLGVRKRVAERLGKKKGIVYQVVIRPRIDLIPILSRSTWERGSALTRS</sequence>